<feature type="chain" id="PRO_5007890224" evidence="3">
    <location>
        <begin position="20"/>
        <end position="476"/>
    </location>
</feature>
<feature type="compositionally biased region" description="Low complexity" evidence="1">
    <location>
        <begin position="49"/>
        <end position="59"/>
    </location>
</feature>
<dbReference type="InterPro" id="IPR028000">
    <property type="entry name" value="Pma1"/>
</dbReference>
<evidence type="ECO:0000256" key="1">
    <source>
        <dbReference type="SAM" id="MobiDB-lite"/>
    </source>
</evidence>
<feature type="compositionally biased region" description="Pro residues" evidence="1">
    <location>
        <begin position="28"/>
        <end position="48"/>
    </location>
</feature>
<dbReference type="Proteomes" id="UP000076874">
    <property type="component" value="Unassembled WGS sequence"/>
</dbReference>
<feature type="region of interest" description="Disordered" evidence="1">
    <location>
        <begin position="346"/>
        <end position="390"/>
    </location>
</feature>
<accession>A0A167MBC3</accession>
<sequence length="476" mass="49220">MRAFASCSLLVCLLAATVGAPVVSASPAPRPAPTPAPAPSPAPAPAPSPADADPSAAAPSLPPTAPWVSVDDKGTAHTVTPVLTTIDGTPTVVSAEPTTTTTALERTMTASRTAADQPQATATNGAGSFPVCHNTDGPTAPFCAPAAGSTLNPGRTYYITWDPAYFAAPNTTVIVTGNLFNATTGEVTTQAFASGTLAAAWSFYAWTVDGDLLKGAGRGGVNVSVSLSYLPPPTGPIVPVATPEPYRQPPAKAPTGPALYIGLPCVLGFVVLVVVGTCLWNRHVRRINLGNVMSRGRYGPLGGGGGQGYGVRKSRRERMGHSGRVGALHLDSKDAIRLQTRTTTTVVRDGRADDSYADSPYVAGTASSAAHRQRQGGPAPSLGLALPGDRDYHDHDDGLDDWTLASGTTTKNIDSHDRPRRDSDALGSLAGTPTEERFTAFHRPRTASGATTGNNNNNSSTGNAFRDELRRQEGLL</sequence>
<dbReference type="Pfam" id="PF14610">
    <property type="entry name" value="Psg1"/>
    <property type="match status" value="1"/>
</dbReference>
<evidence type="ECO:0000313" key="4">
    <source>
        <dbReference type="EMBL" id="OAA54166.1"/>
    </source>
</evidence>
<keyword evidence="2" id="KW-0812">Transmembrane</keyword>
<name>A0A167MBC3_9HYPO</name>
<comment type="caution">
    <text evidence="4">The sequence shown here is derived from an EMBL/GenBank/DDBJ whole genome shotgun (WGS) entry which is preliminary data.</text>
</comment>
<reference evidence="4 5" key="1">
    <citation type="journal article" date="2016" name="Genome Biol. Evol.">
        <title>Divergent and convergent evolution of fungal pathogenicity.</title>
        <authorList>
            <person name="Shang Y."/>
            <person name="Xiao G."/>
            <person name="Zheng P."/>
            <person name="Cen K."/>
            <person name="Zhan S."/>
            <person name="Wang C."/>
        </authorList>
    </citation>
    <scope>NUCLEOTIDE SEQUENCE [LARGE SCALE GENOMIC DNA]</scope>
    <source>
        <strain evidence="4 5">RCEF 264</strain>
    </source>
</reference>
<feature type="transmembrane region" description="Helical" evidence="2">
    <location>
        <begin position="258"/>
        <end position="280"/>
    </location>
</feature>
<evidence type="ECO:0000256" key="2">
    <source>
        <dbReference type="SAM" id="Phobius"/>
    </source>
</evidence>
<feature type="compositionally biased region" description="Basic and acidic residues" evidence="1">
    <location>
        <begin position="465"/>
        <end position="476"/>
    </location>
</feature>
<evidence type="ECO:0000256" key="3">
    <source>
        <dbReference type="SAM" id="SignalP"/>
    </source>
</evidence>
<proteinExistence type="predicted"/>
<organism evidence="4 5">
    <name type="scientific">Niveomyces insectorum RCEF 264</name>
    <dbReference type="NCBI Taxonomy" id="1081102"/>
    <lineage>
        <taxon>Eukaryota</taxon>
        <taxon>Fungi</taxon>
        <taxon>Dikarya</taxon>
        <taxon>Ascomycota</taxon>
        <taxon>Pezizomycotina</taxon>
        <taxon>Sordariomycetes</taxon>
        <taxon>Hypocreomycetidae</taxon>
        <taxon>Hypocreales</taxon>
        <taxon>Cordycipitaceae</taxon>
        <taxon>Niveomyces</taxon>
    </lineage>
</organism>
<keyword evidence="2" id="KW-1133">Transmembrane helix</keyword>
<protein>
    <submittedName>
        <fullName evidence="4">Uncharacterized protein</fullName>
    </submittedName>
</protein>
<keyword evidence="3" id="KW-0732">Signal</keyword>
<feature type="compositionally biased region" description="Low complexity" evidence="1">
    <location>
        <begin position="446"/>
        <end position="464"/>
    </location>
</feature>
<dbReference type="OrthoDB" id="4084551at2759"/>
<dbReference type="EMBL" id="AZHD01000025">
    <property type="protein sequence ID" value="OAA54166.1"/>
    <property type="molecule type" value="Genomic_DNA"/>
</dbReference>
<feature type="region of interest" description="Disordered" evidence="1">
    <location>
        <begin position="25"/>
        <end position="72"/>
    </location>
</feature>
<keyword evidence="2" id="KW-0472">Membrane</keyword>
<keyword evidence="5" id="KW-1185">Reference proteome</keyword>
<evidence type="ECO:0000313" key="5">
    <source>
        <dbReference type="Proteomes" id="UP000076874"/>
    </source>
</evidence>
<feature type="compositionally biased region" description="Basic and acidic residues" evidence="1">
    <location>
        <begin position="413"/>
        <end position="424"/>
    </location>
</feature>
<feature type="region of interest" description="Disordered" evidence="1">
    <location>
        <begin position="402"/>
        <end position="476"/>
    </location>
</feature>
<feature type="signal peptide" evidence="3">
    <location>
        <begin position="1"/>
        <end position="19"/>
    </location>
</feature>
<dbReference type="AlphaFoldDB" id="A0A167MBC3"/>
<gene>
    <name evidence="4" type="ORF">SPI_09100</name>
</gene>